<dbReference type="EMBL" id="JACIDU010000003">
    <property type="protein sequence ID" value="MBB4102405.1"/>
    <property type="molecule type" value="Genomic_DNA"/>
</dbReference>
<accession>A0A7W6JZI4</accession>
<proteinExistence type="predicted"/>
<evidence type="ECO:0000313" key="3">
    <source>
        <dbReference type="Proteomes" id="UP000584824"/>
    </source>
</evidence>
<feature type="region of interest" description="Disordered" evidence="1">
    <location>
        <begin position="1"/>
        <end position="46"/>
    </location>
</feature>
<reference evidence="2 3" key="1">
    <citation type="submission" date="2020-08" db="EMBL/GenBank/DDBJ databases">
        <title>Genomic Encyclopedia of Type Strains, Phase IV (KMG-IV): sequencing the most valuable type-strain genomes for metagenomic binning, comparative biology and taxonomic classification.</title>
        <authorList>
            <person name="Goeker M."/>
        </authorList>
    </citation>
    <scope>NUCLEOTIDE SEQUENCE [LARGE SCALE GENOMIC DNA]</scope>
    <source>
        <strain evidence="2 3">DSM 26385</strain>
    </source>
</reference>
<comment type="caution">
    <text evidence="2">The sequence shown here is derived from an EMBL/GenBank/DDBJ whole genome shotgun (WGS) entry which is preliminary data.</text>
</comment>
<sequence length="201" mass="21431">MTDLTTGIRRAATPERSPGPNVTSTAGVNAGDPTLQSQPPIRTVGATAPAFPKAEGAHKSNGWHELTDVEIRAYTETMVVLNVPDGGSVALDPTRCQIWRVSVAGQTTIILPMPEFPTAATPRQDAPERMRTWSCVLMLSVPSGGSIPSFQGVSWSEKATIPDTLNPDGSQPVNYGGLYVFTFLFDPVSNVVLGFEGGMRF</sequence>
<protein>
    <submittedName>
        <fullName evidence="2">Uncharacterized protein</fullName>
    </submittedName>
</protein>
<dbReference type="Proteomes" id="UP000584824">
    <property type="component" value="Unassembled WGS sequence"/>
</dbReference>
<dbReference type="AlphaFoldDB" id="A0A7W6JZI4"/>
<evidence type="ECO:0000313" key="2">
    <source>
        <dbReference type="EMBL" id="MBB4102405.1"/>
    </source>
</evidence>
<organism evidence="2 3">
    <name type="scientific">Allorhizobium borbori</name>
    <dbReference type="NCBI Taxonomy" id="485907"/>
    <lineage>
        <taxon>Bacteria</taxon>
        <taxon>Pseudomonadati</taxon>
        <taxon>Pseudomonadota</taxon>
        <taxon>Alphaproteobacteria</taxon>
        <taxon>Hyphomicrobiales</taxon>
        <taxon>Rhizobiaceae</taxon>
        <taxon>Rhizobium/Agrobacterium group</taxon>
        <taxon>Allorhizobium</taxon>
    </lineage>
</organism>
<name>A0A7W6JZI4_9HYPH</name>
<evidence type="ECO:0000256" key="1">
    <source>
        <dbReference type="SAM" id="MobiDB-lite"/>
    </source>
</evidence>
<dbReference type="RefSeq" id="WP_183789939.1">
    <property type="nucleotide sequence ID" value="NZ_JACIDU010000003.1"/>
</dbReference>
<keyword evidence="3" id="KW-1185">Reference proteome</keyword>
<gene>
    <name evidence="2" type="ORF">GGQ66_000940</name>
</gene>